<dbReference type="Proteomes" id="UP000037122">
    <property type="component" value="Unassembled WGS sequence"/>
</dbReference>
<accession>A0A0L0NSK3</accession>
<organism evidence="5 6">
    <name type="scientific">Candidozyma auris</name>
    <name type="common">Yeast</name>
    <name type="synonym">Candida auris</name>
    <dbReference type="NCBI Taxonomy" id="498019"/>
    <lineage>
        <taxon>Eukaryota</taxon>
        <taxon>Fungi</taxon>
        <taxon>Dikarya</taxon>
        <taxon>Ascomycota</taxon>
        <taxon>Saccharomycotina</taxon>
        <taxon>Pichiomycetes</taxon>
        <taxon>Metschnikowiaceae</taxon>
        <taxon>Candidozyma</taxon>
    </lineage>
</organism>
<evidence type="ECO:0000256" key="1">
    <source>
        <dbReference type="ARBA" id="ARBA00006347"/>
    </source>
</evidence>
<evidence type="ECO:0000313" key="6">
    <source>
        <dbReference type="Proteomes" id="UP000037122"/>
    </source>
</evidence>
<dbReference type="GO" id="GO:0006457">
    <property type="term" value="P:protein folding"/>
    <property type="evidence" value="ECO:0007669"/>
    <property type="project" value="TreeGrafter"/>
</dbReference>
<dbReference type="InterPro" id="IPR036249">
    <property type="entry name" value="Thioredoxin-like_sf"/>
</dbReference>
<reference evidence="6" key="1">
    <citation type="journal article" date="2015" name="BMC Genomics">
        <title>Draft genome of a commonly misdiagnosed multidrug resistant pathogen Candida auris.</title>
        <authorList>
            <person name="Chatterjee S."/>
            <person name="Alampalli S.V."/>
            <person name="Nageshan R.K."/>
            <person name="Chettiar S.T."/>
            <person name="Joshi S."/>
            <person name="Tatu U.S."/>
        </authorList>
    </citation>
    <scope>NUCLEOTIDE SEQUENCE [LARGE SCALE GENOMIC DNA]</scope>
    <source>
        <strain evidence="6">6684</strain>
    </source>
</reference>
<dbReference type="CDD" id="cd02961">
    <property type="entry name" value="PDI_a_family"/>
    <property type="match status" value="1"/>
</dbReference>
<dbReference type="InterPro" id="IPR013766">
    <property type="entry name" value="Thioredoxin_domain"/>
</dbReference>
<comment type="similarity">
    <text evidence="1">Belongs to the protein disulfide isomerase family.</text>
</comment>
<evidence type="ECO:0000259" key="4">
    <source>
        <dbReference type="PROSITE" id="PS51352"/>
    </source>
</evidence>
<dbReference type="VEuPathDB" id="FungiDB:CJI96_0001233"/>
<dbReference type="VEuPathDB" id="FungiDB:QG37_06355"/>
<dbReference type="VEuPathDB" id="FungiDB:CJJ07_001767"/>
<sequence length="306" mass="35491">MKNLVLLVVWVAFTIAQVFEIESVDDILGNEFTLLYFYAPDCKYCNEFNPDFAYLAELYSHNQNLNFGKTNGRSNKELADLFKVNKFPTIKLYDAHKKKVAHFEKDRSTTHLKDFITTYTKLYPDEGNVVSNIELVSSLKELNDIVEHNEEVVLAFATRQSPEWKRFHYSDHFYQKIAALERSRKFVLVLADENGSDILEEYHVSNFPSIVMLTPKSIRAFNTLSTNVITNHLLDEDKVTQFLNLSQELEETFSFGSLQELKDFVESREYDGHKQVKPGMNIHNVGSIASKSTDEEYEDLLYHIEL</sequence>
<dbReference type="GO" id="GO:0005783">
    <property type="term" value="C:endoplasmic reticulum"/>
    <property type="evidence" value="ECO:0007669"/>
    <property type="project" value="TreeGrafter"/>
</dbReference>
<dbReference type="Gene3D" id="3.40.30.10">
    <property type="entry name" value="Glutaredoxin"/>
    <property type="match status" value="1"/>
</dbReference>
<dbReference type="PANTHER" id="PTHR45672">
    <property type="entry name" value="PROTEIN DISULFIDE-ISOMERASE C17H9.14C-RELATED"/>
    <property type="match status" value="1"/>
</dbReference>
<dbReference type="GO" id="GO:0003756">
    <property type="term" value="F:protein disulfide isomerase activity"/>
    <property type="evidence" value="ECO:0007669"/>
    <property type="project" value="TreeGrafter"/>
</dbReference>
<feature type="signal peptide" evidence="3">
    <location>
        <begin position="1"/>
        <end position="16"/>
    </location>
</feature>
<dbReference type="PROSITE" id="PS51352">
    <property type="entry name" value="THIOREDOXIN_2"/>
    <property type="match status" value="1"/>
</dbReference>
<dbReference type="EMBL" id="LGST01000043">
    <property type="protein sequence ID" value="KND97147.1"/>
    <property type="molecule type" value="Genomic_DNA"/>
</dbReference>
<comment type="caution">
    <text evidence="5">The sequence shown here is derived from an EMBL/GenBank/DDBJ whole genome shotgun (WGS) entry which is preliminary data.</text>
</comment>
<evidence type="ECO:0000256" key="3">
    <source>
        <dbReference type="SAM" id="SignalP"/>
    </source>
</evidence>
<protein>
    <recommendedName>
        <fullName evidence="4">Thioredoxin domain-containing protein</fullName>
    </recommendedName>
</protein>
<proteinExistence type="inferred from homology"/>
<dbReference type="SUPFAM" id="SSF52833">
    <property type="entry name" value="Thioredoxin-like"/>
    <property type="match status" value="1"/>
</dbReference>
<dbReference type="VEuPathDB" id="FungiDB:CJI97_001196"/>
<gene>
    <name evidence="5" type="ORF">QG37_06355</name>
</gene>
<feature type="domain" description="Thioredoxin" evidence="4">
    <location>
        <begin position="1"/>
        <end position="121"/>
    </location>
</feature>
<dbReference type="VEuPathDB" id="FungiDB:CJJ09_003663"/>
<evidence type="ECO:0000313" key="5">
    <source>
        <dbReference type="EMBL" id="KND97147.1"/>
    </source>
</evidence>
<dbReference type="AlphaFoldDB" id="A0A0L0NSK3"/>
<name>A0A0L0NSK3_CANAR</name>
<dbReference type="InterPro" id="IPR051063">
    <property type="entry name" value="PDI"/>
</dbReference>
<dbReference type="PANTHER" id="PTHR45672:SF3">
    <property type="entry name" value="THIOREDOXIN DOMAIN-CONTAINING PROTEIN 5"/>
    <property type="match status" value="1"/>
</dbReference>
<dbReference type="VEuPathDB" id="FungiDB:B9J08_001408"/>
<dbReference type="Pfam" id="PF00085">
    <property type="entry name" value="Thioredoxin"/>
    <property type="match status" value="1"/>
</dbReference>
<keyword evidence="2 3" id="KW-0732">Signal</keyword>
<evidence type="ECO:0000256" key="2">
    <source>
        <dbReference type="ARBA" id="ARBA00022729"/>
    </source>
</evidence>
<feature type="chain" id="PRO_5005545201" description="Thioredoxin domain-containing protein" evidence="3">
    <location>
        <begin position="17"/>
        <end position="306"/>
    </location>
</feature>